<dbReference type="InterPro" id="IPR006439">
    <property type="entry name" value="HAD-SF_hydro_IA"/>
</dbReference>
<dbReference type="InterPro" id="IPR036412">
    <property type="entry name" value="HAD-like_sf"/>
</dbReference>
<gene>
    <name evidence="6" type="ORF">D7I44_08235</name>
</gene>
<evidence type="ECO:0000256" key="1">
    <source>
        <dbReference type="ARBA" id="ARBA00001946"/>
    </source>
</evidence>
<keyword evidence="5" id="KW-0119">Carbohydrate metabolism</keyword>
<proteinExistence type="inferred from homology"/>
<dbReference type="EMBL" id="CP032624">
    <property type="protein sequence ID" value="AYG05328.1"/>
    <property type="molecule type" value="Genomic_DNA"/>
</dbReference>
<evidence type="ECO:0000313" key="7">
    <source>
        <dbReference type="Proteomes" id="UP000275069"/>
    </source>
</evidence>
<dbReference type="PRINTS" id="PR00413">
    <property type="entry name" value="HADHALOGNASE"/>
</dbReference>
<evidence type="ECO:0000256" key="5">
    <source>
        <dbReference type="ARBA" id="ARBA00023277"/>
    </source>
</evidence>
<keyword evidence="6" id="KW-0378">Hydrolase</keyword>
<dbReference type="InterPro" id="IPR023198">
    <property type="entry name" value="PGP-like_dom2"/>
</dbReference>
<keyword evidence="3" id="KW-0479">Metal-binding</keyword>
<dbReference type="Pfam" id="PF00702">
    <property type="entry name" value="Hydrolase"/>
    <property type="match status" value="1"/>
</dbReference>
<keyword evidence="7" id="KW-1185">Reference proteome</keyword>
<dbReference type="InterPro" id="IPR051600">
    <property type="entry name" value="Beta-PGM-like"/>
</dbReference>
<dbReference type="PANTHER" id="PTHR46193">
    <property type="entry name" value="6-PHOSPHOGLUCONATE PHOSPHATASE"/>
    <property type="match status" value="1"/>
</dbReference>
<dbReference type="SFLD" id="SFLDG01129">
    <property type="entry name" value="C1.5:_HAD__Beta-PGM__Phosphata"/>
    <property type="match status" value="1"/>
</dbReference>
<dbReference type="Gene3D" id="3.40.50.1000">
    <property type="entry name" value="HAD superfamily/HAD-like"/>
    <property type="match status" value="1"/>
</dbReference>
<comment type="similarity">
    <text evidence="2">Belongs to the HAD-like hydrolase superfamily. CbbY/CbbZ/Gph/YieH family.</text>
</comment>
<dbReference type="NCBIfam" id="TIGR01509">
    <property type="entry name" value="HAD-SF-IA-v3"/>
    <property type="match status" value="1"/>
</dbReference>
<dbReference type="KEGG" id="gry:D7I44_08235"/>
<keyword evidence="4" id="KW-0460">Magnesium</keyword>
<dbReference type="SFLD" id="SFLDS00003">
    <property type="entry name" value="Haloacid_Dehalogenase"/>
    <property type="match status" value="1"/>
</dbReference>
<evidence type="ECO:0000256" key="3">
    <source>
        <dbReference type="ARBA" id="ARBA00022723"/>
    </source>
</evidence>
<comment type="cofactor">
    <cofactor evidence="1">
        <name>Mg(2+)</name>
        <dbReference type="ChEBI" id="CHEBI:18420"/>
    </cofactor>
</comment>
<protein>
    <submittedName>
        <fullName evidence="6">HAD family hydrolase</fullName>
    </submittedName>
</protein>
<dbReference type="Gene3D" id="1.10.150.240">
    <property type="entry name" value="Putative phosphatase, domain 2"/>
    <property type="match status" value="1"/>
</dbReference>
<sequence length="248" mass="26068">MVAGAELFADVHAVLFDLDGVLTPTAVVHRRAWALLFEEYFARVGAGPYEESDYFAHIDGKPRYDGVRDELAAHGITLPEGDHDDGPDAETVCGLGNRKNLEFNRVLAEEGVTPYPGSLEFLDAVDAAGIRSAVVSSSANAVDVLNAAGIADRFVTVVDGKVARDQRLAGKPSPETYEYGARLLGTDAAHSVVVEDATSGVAAGRAGGFIVIGVDRGTGRDALLREGADVVVEDLAELVETWKTATGG</sequence>
<name>A0A387BRK4_9MICO</name>
<evidence type="ECO:0000256" key="4">
    <source>
        <dbReference type="ARBA" id="ARBA00022842"/>
    </source>
</evidence>
<evidence type="ECO:0000256" key="2">
    <source>
        <dbReference type="ARBA" id="ARBA00006171"/>
    </source>
</evidence>
<accession>A0A387BRK4</accession>
<dbReference type="Proteomes" id="UP000275069">
    <property type="component" value="Chromosome"/>
</dbReference>
<evidence type="ECO:0000313" key="6">
    <source>
        <dbReference type="EMBL" id="AYG05328.1"/>
    </source>
</evidence>
<dbReference type="InterPro" id="IPR023214">
    <property type="entry name" value="HAD_sf"/>
</dbReference>
<dbReference type="OrthoDB" id="9797743at2"/>
<dbReference type="GO" id="GO:0046872">
    <property type="term" value="F:metal ion binding"/>
    <property type="evidence" value="ECO:0007669"/>
    <property type="project" value="UniProtKB-KW"/>
</dbReference>
<dbReference type="SUPFAM" id="SSF56784">
    <property type="entry name" value="HAD-like"/>
    <property type="match status" value="1"/>
</dbReference>
<dbReference type="AlphaFoldDB" id="A0A387BRK4"/>
<reference evidence="6 7" key="1">
    <citation type="submission" date="2018-09" db="EMBL/GenBank/DDBJ databases">
        <title>Genome sequencing of strain 2DFW10M-5.</title>
        <authorList>
            <person name="Heo J."/>
            <person name="Kim S.-J."/>
            <person name="Kwon S.-W."/>
        </authorList>
    </citation>
    <scope>NUCLEOTIDE SEQUENCE [LARGE SCALE GENOMIC DNA]</scope>
    <source>
        <strain evidence="6 7">2DFW10M-5</strain>
    </source>
</reference>
<organism evidence="6 7">
    <name type="scientific">Gryllotalpicola protaetiae</name>
    <dbReference type="NCBI Taxonomy" id="2419771"/>
    <lineage>
        <taxon>Bacteria</taxon>
        <taxon>Bacillati</taxon>
        <taxon>Actinomycetota</taxon>
        <taxon>Actinomycetes</taxon>
        <taxon>Micrococcales</taxon>
        <taxon>Microbacteriaceae</taxon>
        <taxon>Gryllotalpicola</taxon>
    </lineage>
</organism>
<dbReference type="PANTHER" id="PTHR46193:SF18">
    <property type="entry name" value="HEXITOL PHOSPHATASE B"/>
    <property type="match status" value="1"/>
</dbReference>
<dbReference type="GO" id="GO:0016787">
    <property type="term" value="F:hydrolase activity"/>
    <property type="evidence" value="ECO:0007669"/>
    <property type="project" value="UniProtKB-KW"/>
</dbReference>